<sequence length="250" mass="26730">MSVTKRYADAWDGFWGEISGEPGEVIWDAEPELTAGLHLALYEPHVDHPGLPLVDLGCGNGTQTWFLADRFPRVVGVDLSAAAIELARSQERPRRYGDASSGRPGFRRLDAVDAPMVAALREDLGGDCNVYVRGVLHQTDPQDRRALADSVAALVGVRGRAFVVEPAEAAGRRLAELASRPSGPPPKLLPVLRHGIAPAAVPDADIPGYFTAAGLTVLAAGELPLTTTEYEPDGSRVELPSKWLVVGRDD</sequence>
<keyword evidence="2" id="KW-0489">Methyltransferase</keyword>
<dbReference type="InterPro" id="IPR041698">
    <property type="entry name" value="Methyltransf_25"/>
</dbReference>
<keyword evidence="3" id="KW-1185">Reference proteome</keyword>
<reference evidence="2" key="2">
    <citation type="submission" date="2020-09" db="EMBL/GenBank/DDBJ databases">
        <authorList>
            <person name="Sun Q."/>
            <person name="Ohkuma M."/>
        </authorList>
    </citation>
    <scope>NUCLEOTIDE SEQUENCE</scope>
    <source>
        <strain evidence="2">JCM 4988</strain>
    </source>
</reference>
<dbReference type="Pfam" id="PF13649">
    <property type="entry name" value="Methyltransf_25"/>
    <property type="match status" value="1"/>
</dbReference>
<dbReference type="Proteomes" id="UP000630936">
    <property type="component" value="Unassembled WGS sequence"/>
</dbReference>
<reference evidence="2" key="1">
    <citation type="journal article" date="2014" name="Int. J. Syst. Evol. Microbiol.">
        <title>Complete genome sequence of Corynebacterium casei LMG S-19264T (=DSM 44701T), isolated from a smear-ripened cheese.</title>
        <authorList>
            <consortium name="US DOE Joint Genome Institute (JGI-PGF)"/>
            <person name="Walter F."/>
            <person name="Albersmeier A."/>
            <person name="Kalinowski J."/>
            <person name="Ruckert C."/>
        </authorList>
    </citation>
    <scope>NUCLEOTIDE SEQUENCE</scope>
    <source>
        <strain evidence="2">JCM 4988</strain>
    </source>
</reference>
<keyword evidence="2" id="KW-0808">Transferase</keyword>
<dbReference type="EMBL" id="BMWG01000007">
    <property type="protein sequence ID" value="GGZ32821.1"/>
    <property type="molecule type" value="Genomic_DNA"/>
</dbReference>
<comment type="caution">
    <text evidence="2">The sequence shown here is derived from an EMBL/GenBank/DDBJ whole genome shotgun (WGS) entry which is preliminary data.</text>
</comment>
<dbReference type="GO" id="GO:0008168">
    <property type="term" value="F:methyltransferase activity"/>
    <property type="evidence" value="ECO:0007669"/>
    <property type="project" value="UniProtKB-KW"/>
</dbReference>
<dbReference type="RefSeq" id="WP_190123439.1">
    <property type="nucleotide sequence ID" value="NZ_BMWG01000007.1"/>
</dbReference>
<proteinExistence type="predicted"/>
<dbReference type="SUPFAM" id="SSF53335">
    <property type="entry name" value="S-adenosyl-L-methionine-dependent methyltransferases"/>
    <property type="match status" value="1"/>
</dbReference>
<evidence type="ECO:0000313" key="3">
    <source>
        <dbReference type="Proteomes" id="UP000630936"/>
    </source>
</evidence>
<organism evidence="2 3">
    <name type="scientific">Streptomyces inusitatus</name>
    <dbReference type="NCBI Taxonomy" id="68221"/>
    <lineage>
        <taxon>Bacteria</taxon>
        <taxon>Bacillati</taxon>
        <taxon>Actinomycetota</taxon>
        <taxon>Actinomycetes</taxon>
        <taxon>Kitasatosporales</taxon>
        <taxon>Streptomycetaceae</taxon>
        <taxon>Streptomyces</taxon>
    </lineage>
</organism>
<feature type="domain" description="Methyltransferase" evidence="1">
    <location>
        <begin position="54"/>
        <end position="114"/>
    </location>
</feature>
<dbReference type="Gene3D" id="3.40.50.150">
    <property type="entry name" value="Vaccinia Virus protein VP39"/>
    <property type="match status" value="1"/>
</dbReference>
<dbReference type="InterPro" id="IPR029063">
    <property type="entry name" value="SAM-dependent_MTases_sf"/>
</dbReference>
<evidence type="ECO:0000313" key="2">
    <source>
        <dbReference type="EMBL" id="GGZ32821.1"/>
    </source>
</evidence>
<dbReference type="AlphaFoldDB" id="A0A918Q5N6"/>
<dbReference type="GO" id="GO:0032259">
    <property type="term" value="P:methylation"/>
    <property type="evidence" value="ECO:0007669"/>
    <property type="project" value="UniProtKB-KW"/>
</dbReference>
<protein>
    <submittedName>
        <fullName evidence="2">Methyltransferase</fullName>
    </submittedName>
</protein>
<name>A0A918Q5N6_9ACTN</name>
<accession>A0A918Q5N6</accession>
<evidence type="ECO:0000259" key="1">
    <source>
        <dbReference type="Pfam" id="PF13649"/>
    </source>
</evidence>
<gene>
    <name evidence="2" type="ORF">GCM10010387_28630</name>
</gene>
<dbReference type="CDD" id="cd02440">
    <property type="entry name" value="AdoMet_MTases"/>
    <property type="match status" value="1"/>
</dbReference>